<evidence type="ECO:0000259" key="13">
    <source>
        <dbReference type="PROSITE" id="PS50929"/>
    </source>
</evidence>
<dbReference type="InterPro" id="IPR003593">
    <property type="entry name" value="AAA+_ATPase"/>
</dbReference>
<feature type="domain" description="ABC transmembrane type-1" evidence="13">
    <location>
        <begin position="94"/>
        <end position="349"/>
    </location>
</feature>
<dbReference type="InterPro" id="IPR044726">
    <property type="entry name" value="ABCC_6TM_D2"/>
</dbReference>
<evidence type="ECO:0000256" key="6">
    <source>
        <dbReference type="ARBA" id="ARBA00022741"/>
    </source>
</evidence>
<dbReference type="PROSITE" id="PS00211">
    <property type="entry name" value="ABC_TRANSPORTER_1"/>
    <property type="match status" value="2"/>
</dbReference>
<evidence type="ECO:0000256" key="4">
    <source>
        <dbReference type="ARBA" id="ARBA00022692"/>
    </source>
</evidence>
<dbReference type="EMBL" id="CALNXJ010000001">
    <property type="protein sequence ID" value="CAH3031171.1"/>
    <property type="molecule type" value="Genomic_DNA"/>
</dbReference>
<proteinExistence type="inferred from homology"/>
<dbReference type="CDD" id="cd03244">
    <property type="entry name" value="ABCC_MRP_domain2"/>
    <property type="match status" value="1"/>
</dbReference>
<accession>A0AAU9VKV5</accession>
<evidence type="ECO:0000256" key="2">
    <source>
        <dbReference type="ARBA" id="ARBA00009726"/>
    </source>
</evidence>
<feature type="transmembrane region" description="Helical" evidence="11">
    <location>
        <begin position="1088"/>
        <end position="1115"/>
    </location>
</feature>
<evidence type="ECO:0000256" key="11">
    <source>
        <dbReference type="SAM" id="Phobius"/>
    </source>
</evidence>
<dbReference type="PANTHER" id="PTHR24223">
    <property type="entry name" value="ATP-BINDING CASSETTE SUB-FAMILY C"/>
    <property type="match status" value="1"/>
</dbReference>
<evidence type="ECO:0000313" key="14">
    <source>
        <dbReference type="EMBL" id="CAH3031171.1"/>
    </source>
</evidence>
<evidence type="ECO:0008006" key="16">
    <source>
        <dbReference type="Google" id="ProtNLM"/>
    </source>
</evidence>
<dbReference type="SUPFAM" id="SSF52540">
    <property type="entry name" value="P-loop containing nucleoside triphosphate hydrolases"/>
    <property type="match status" value="2"/>
</dbReference>
<evidence type="ECO:0000256" key="7">
    <source>
        <dbReference type="ARBA" id="ARBA00022840"/>
    </source>
</evidence>
<comment type="similarity">
    <text evidence="2">Belongs to the ABC transporter superfamily. ABCC family. Conjugate transporter (TC 3.A.1.208) subfamily.</text>
</comment>
<dbReference type="InterPro" id="IPR050173">
    <property type="entry name" value="ABC_transporter_C-like"/>
</dbReference>
<keyword evidence="4 11" id="KW-0812">Transmembrane</keyword>
<feature type="transmembrane region" description="Helical" evidence="11">
    <location>
        <begin position="897"/>
        <end position="921"/>
    </location>
</feature>
<reference evidence="14 15" key="1">
    <citation type="submission" date="2022-05" db="EMBL/GenBank/DDBJ databases">
        <authorList>
            <consortium name="Genoscope - CEA"/>
            <person name="William W."/>
        </authorList>
    </citation>
    <scope>NUCLEOTIDE SEQUENCE [LARGE SCALE GENOMIC DNA]</scope>
</reference>
<evidence type="ECO:0000256" key="10">
    <source>
        <dbReference type="SAM" id="MobiDB-lite"/>
    </source>
</evidence>
<dbReference type="InterPro" id="IPR011527">
    <property type="entry name" value="ABC1_TM_dom"/>
</dbReference>
<feature type="transmembrane region" description="Helical" evidence="11">
    <location>
        <begin position="992"/>
        <end position="1011"/>
    </location>
</feature>
<dbReference type="PANTHER" id="PTHR24223:SF456">
    <property type="entry name" value="MULTIDRUG RESISTANCE-ASSOCIATED PROTEIN LETHAL(2)03659"/>
    <property type="match status" value="1"/>
</dbReference>
<dbReference type="PROSITE" id="PS50893">
    <property type="entry name" value="ABC_TRANSPORTER_2"/>
    <property type="match status" value="2"/>
</dbReference>
<comment type="caution">
    <text evidence="14">The sequence shown here is derived from an EMBL/GenBank/DDBJ whole genome shotgun (WGS) entry which is preliminary data.</text>
</comment>
<dbReference type="Proteomes" id="UP001159428">
    <property type="component" value="Unassembled WGS sequence"/>
</dbReference>
<feature type="compositionally biased region" description="Polar residues" evidence="10">
    <location>
        <begin position="426"/>
        <end position="445"/>
    </location>
</feature>
<dbReference type="SUPFAM" id="SSF90123">
    <property type="entry name" value="ABC transporter transmembrane region"/>
    <property type="match status" value="2"/>
</dbReference>
<dbReference type="GO" id="GO:0140359">
    <property type="term" value="F:ABC-type transporter activity"/>
    <property type="evidence" value="ECO:0007669"/>
    <property type="project" value="InterPro"/>
</dbReference>
<feature type="transmembrane region" description="Helical" evidence="11">
    <location>
        <begin position="307"/>
        <end position="333"/>
    </location>
</feature>
<dbReference type="CDD" id="cd18579">
    <property type="entry name" value="ABC_6TM_ABCC_D1"/>
    <property type="match status" value="1"/>
</dbReference>
<feature type="transmembrane region" description="Helical" evidence="11">
    <location>
        <begin position="208"/>
        <end position="228"/>
    </location>
</feature>
<comment type="subcellular location">
    <subcellularLocation>
        <location evidence="1">Membrane</location>
        <topology evidence="1">Multi-pass membrane protein</topology>
    </subcellularLocation>
</comment>
<evidence type="ECO:0000256" key="3">
    <source>
        <dbReference type="ARBA" id="ARBA00022448"/>
    </source>
</evidence>
<dbReference type="Gene3D" id="1.20.1560.10">
    <property type="entry name" value="ABC transporter type 1, transmembrane domain"/>
    <property type="match status" value="2"/>
</dbReference>
<keyword evidence="8 11" id="KW-1133">Transmembrane helix</keyword>
<evidence type="ECO:0000313" key="15">
    <source>
        <dbReference type="Proteomes" id="UP001159428"/>
    </source>
</evidence>
<dbReference type="CDD" id="cd03250">
    <property type="entry name" value="ABCC_MRP_domain1"/>
    <property type="match status" value="1"/>
</dbReference>
<keyword evidence="5" id="KW-0677">Repeat</keyword>
<feature type="transmembrane region" description="Helical" evidence="11">
    <location>
        <begin position="12"/>
        <end position="29"/>
    </location>
</feature>
<dbReference type="Gene3D" id="3.40.50.300">
    <property type="entry name" value="P-loop containing nucleotide triphosphate hydrolases"/>
    <property type="match status" value="2"/>
</dbReference>
<dbReference type="FunFam" id="3.40.50.300:FF:000973">
    <property type="entry name" value="Multidrug resistance-associated protein 4"/>
    <property type="match status" value="1"/>
</dbReference>
<dbReference type="SMART" id="SM00382">
    <property type="entry name" value="AAA"/>
    <property type="match status" value="2"/>
</dbReference>
<evidence type="ECO:0000259" key="12">
    <source>
        <dbReference type="PROSITE" id="PS50893"/>
    </source>
</evidence>
<dbReference type="GO" id="GO:0016887">
    <property type="term" value="F:ATP hydrolysis activity"/>
    <property type="evidence" value="ECO:0007669"/>
    <property type="project" value="InterPro"/>
</dbReference>
<protein>
    <recommendedName>
        <fullName evidence="16">Multidrug resistance-associated protein 4</fullName>
    </recommendedName>
</protein>
<keyword evidence="7" id="KW-0067">ATP-binding</keyword>
<dbReference type="Pfam" id="PF00664">
    <property type="entry name" value="ABC_membrane"/>
    <property type="match status" value="2"/>
</dbReference>
<keyword evidence="15" id="KW-1185">Reference proteome</keyword>
<dbReference type="CDD" id="cd18580">
    <property type="entry name" value="ABC_6TM_ABCC_D2"/>
    <property type="match status" value="1"/>
</dbReference>
<keyword evidence="6" id="KW-0547">Nucleotide-binding</keyword>
<dbReference type="GO" id="GO:0016020">
    <property type="term" value="C:membrane"/>
    <property type="evidence" value="ECO:0007669"/>
    <property type="project" value="UniProtKB-SubCell"/>
</dbReference>
<feature type="transmembrane region" description="Helical" evidence="11">
    <location>
        <begin position="852"/>
        <end position="877"/>
    </location>
</feature>
<keyword evidence="9 11" id="KW-0472">Membrane</keyword>
<feature type="domain" description="ABC transporter" evidence="12">
    <location>
        <begin position="1169"/>
        <end position="1402"/>
    </location>
</feature>
<evidence type="ECO:0000256" key="8">
    <source>
        <dbReference type="ARBA" id="ARBA00022989"/>
    </source>
</evidence>
<dbReference type="FunFam" id="1.20.1560.10:FF:000013">
    <property type="entry name" value="ABC transporter C family member 2"/>
    <property type="match status" value="1"/>
</dbReference>
<evidence type="ECO:0000256" key="9">
    <source>
        <dbReference type="ARBA" id="ARBA00023136"/>
    </source>
</evidence>
<dbReference type="InterPro" id="IPR017871">
    <property type="entry name" value="ABC_transporter-like_CS"/>
</dbReference>
<name>A0AAU9VKV5_9CNID</name>
<dbReference type="InterPro" id="IPR003439">
    <property type="entry name" value="ABC_transporter-like_ATP-bd"/>
</dbReference>
<evidence type="ECO:0000256" key="5">
    <source>
        <dbReference type="ARBA" id="ARBA00022737"/>
    </source>
</evidence>
<dbReference type="FunFam" id="3.40.50.300:FF:000163">
    <property type="entry name" value="Multidrug resistance-associated protein member 4"/>
    <property type="match status" value="1"/>
</dbReference>
<dbReference type="InterPro" id="IPR027417">
    <property type="entry name" value="P-loop_NTPase"/>
</dbReference>
<sequence length="1411" mass="158122">MVDTANSTNPRAGAGVLSVLFFFWMNDVLKLGNKRSLSDQDLLPLLEDQRTELLVGKAEKNWLRELEERQLRNKKPRLWKALVAIIPRRSAMTMLTLQVLRSLSFSLLPLCLWLLLKVLNDGSELNTKFAFSYVVLLGAMSVVQAVTTQHYDYLTELWGLKLKVALIGLVYKKVVSLDRFSLVNITSGNTINLVSNDAQKIEKSLNQLGMVLSAPLQLVISILILWYLVGWEALTASGNTINLVLVCFGHVLLKKSCQPSFTDERLMVMNEIISGIRAVKMYAWEWNFRDLVHDLRRKEMSIIRLKGVIVAILVVLYFTTLPIASLISVVTLAFTGTQLSAFTVFTLLLGLTTIRATFCYNLSMSMQMVADAVVALNRIQMFLEEQISKYNNGLSTDHMNFEDERPESSKSNLSVKLTSYKRRKSSSGNSHQTSTHNSPTISTTEVPFDDTPYLPRDRPDWLTTHGTVGEHQGNASHFKKPCLSITDVSCSWNQKDLLNTLTGITLDIISSKILAIIGEVGSGKSTLLQAVLGELPLHEGKISYQGKIAYAPQVPWVFSGTIRENILFGLPFDEQKFQHVVDVCGLTKDFTDLVHGDLTEIGERGATLSGGQKARVGLARAVYSDADIYLLDDPLSAVDTKVGRKLFEGCICNHLSGSIRLLVTHQLQHLKGLDHIAVMKNGSIINEGTFTELKQDEIFSDLEESFKHHGPEQRRKSSLSHFQCSKEGHIAWTTNRRLSLVSPTFLKTADDFPNSSRRVTMFDLRGTKPQRKLSTSNVLSKCKGNKETSILEFEGNRELSTVGERDRFHLSEMEPVPSVPEQPVVGIKEDEENLMSGTVTWRLYWKYFNEGLPLPMILVLAVSLIAAQVSLIVPNWWLAKIAEMSNEKQKVVDTHVIYAILVAVSIIIMTASSFLLYYILLKASETLHNKMTMATIKAPVFFFDTNPAGRILNRFSRDVGCMDDVLPPLFLEAIKFSLFSLCAVLVPAATNYWLFLALLPIIAIFGYYARYQLKSSRGLKRIEAVKCSPVYSHITDTLNGLEIIHTSNMEDTFIQKFYRYQDENTQAFIMVISCTRWLSIRLDLMSSLFITIVALTAILVVENPVLAGLALTYVLQSLDLTQYSVRLASEVENLMTSVERVMSYAKIGSEPGYSIETRPPQSWPDKGRLKIKQLSLAYHEGGPCVLKNITFNTCEKEKIGVVGRTGAGKSSLVSALFRMPEPSGKVFIDGVDITSINLQEARRSMVVITQDPVLFAGTLRRNLDPFIEHTDAELWMVLEEVQLKALVEDLPGLLEFKLKESGANFSVGERQLICLARALVQKSKIIVMDEATANVDFKTDRLIQQVIRHKFKDSTVLTIAHRLNTIMDYDKVLVLDGGRLVEFDKPKVLLRNGGIFAEMVKSQTQSSETKN</sequence>
<gene>
    <name evidence="14" type="ORF">PMEA_00001173</name>
</gene>
<organism evidence="14 15">
    <name type="scientific">Pocillopora meandrina</name>
    <dbReference type="NCBI Taxonomy" id="46732"/>
    <lineage>
        <taxon>Eukaryota</taxon>
        <taxon>Metazoa</taxon>
        <taxon>Cnidaria</taxon>
        <taxon>Anthozoa</taxon>
        <taxon>Hexacorallia</taxon>
        <taxon>Scleractinia</taxon>
        <taxon>Astrocoeniina</taxon>
        <taxon>Pocilloporidae</taxon>
        <taxon>Pocillopora</taxon>
    </lineage>
</organism>
<dbReference type="PROSITE" id="PS50929">
    <property type="entry name" value="ABC_TM1F"/>
    <property type="match status" value="2"/>
</dbReference>
<keyword evidence="3" id="KW-0813">Transport</keyword>
<dbReference type="Pfam" id="PF00005">
    <property type="entry name" value="ABC_tran"/>
    <property type="match status" value="2"/>
</dbReference>
<feature type="transmembrane region" description="Helical" evidence="11">
    <location>
        <begin position="339"/>
        <end position="358"/>
    </location>
</feature>
<dbReference type="InterPro" id="IPR036640">
    <property type="entry name" value="ABC1_TM_sf"/>
</dbReference>
<evidence type="ECO:0000256" key="1">
    <source>
        <dbReference type="ARBA" id="ARBA00004141"/>
    </source>
</evidence>
<feature type="domain" description="ABC transmembrane type-1" evidence="13">
    <location>
        <begin position="858"/>
        <end position="1136"/>
    </location>
</feature>
<dbReference type="InterPro" id="IPR044746">
    <property type="entry name" value="ABCC_6TM_D1"/>
</dbReference>
<feature type="transmembrane region" description="Helical" evidence="11">
    <location>
        <begin position="128"/>
        <end position="147"/>
    </location>
</feature>
<feature type="transmembrane region" description="Helical" evidence="11">
    <location>
        <begin position="95"/>
        <end position="116"/>
    </location>
</feature>
<feature type="domain" description="ABC transporter" evidence="12">
    <location>
        <begin position="483"/>
        <end position="706"/>
    </location>
</feature>
<dbReference type="GO" id="GO:0005524">
    <property type="term" value="F:ATP binding"/>
    <property type="evidence" value="ECO:0007669"/>
    <property type="project" value="UniProtKB-KW"/>
</dbReference>
<feature type="region of interest" description="Disordered" evidence="10">
    <location>
        <begin position="421"/>
        <end position="466"/>
    </location>
</feature>